<keyword evidence="3" id="KW-0813">Transport</keyword>
<dbReference type="InterPro" id="IPR001433">
    <property type="entry name" value="OxRdtase_FAD/NAD-bd"/>
</dbReference>
<dbReference type="GO" id="GO:0016655">
    <property type="term" value="F:oxidoreductase activity, acting on NAD(P)H, quinone or similar compound as acceptor"/>
    <property type="evidence" value="ECO:0007669"/>
    <property type="project" value="UniProtKB-ARBA"/>
</dbReference>
<dbReference type="PROSITE" id="PS51384">
    <property type="entry name" value="FAD_FR"/>
    <property type="match status" value="1"/>
</dbReference>
<dbReference type="CDD" id="cd06200">
    <property type="entry name" value="SiR_like1"/>
    <property type="match status" value="1"/>
</dbReference>
<dbReference type="Pfam" id="PF00175">
    <property type="entry name" value="NAD_binding_1"/>
    <property type="match status" value="1"/>
</dbReference>
<dbReference type="PROSITE" id="PS50902">
    <property type="entry name" value="FLAVODOXIN_LIKE"/>
    <property type="match status" value="1"/>
</dbReference>
<dbReference type="Gene3D" id="3.40.50.80">
    <property type="entry name" value="Nucleotide-binding domain of ferredoxin-NADP reductase (FNR) module"/>
    <property type="match status" value="1"/>
</dbReference>
<proteinExistence type="predicted"/>
<accession>A0A139SU53</accession>
<dbReference type="SUPFAM" id="SSF52343">
    <property type="entry name" value="Ferredoxin reductase-like, C-terminal NADP-linked domain"/>
    <property type="match status" value="1"/>
</dbReference>
<dbReference type="AlphaFoldDB" id="A0A139SU53"/>
<keyword evidence="1" id="KW-0285">Flavoprotein</keyword>
<dbReference type="SUPFAM" id="SSF63380">
    <property type="entry name" value="Riboflavin synthase domain-like"/>
    <property type="match status" value="1"/>
</dbReference>
<dbReference type="PANTHER" id="PTHR34219:SF3">
    <property type="entry name" value="BLL7967 PROTEIN"/>
    <property type="match status" value="1"/>
</dbReference>
<dbReference type="InterPro" id="IPR029039">
    <property type="entry name" value="Flavoprotein-like_sf"/>
</dbReference>
<dbReference type="InterPro" id="IPR017938">
    <property type="entry name" value="Riboflavin_synthase-like_b-brl"/>
</dbReference>
<keyword evidence="2" id="KW-0288">FMN</keyword>
<keyword evidence="4" id="KW-1133">Transmembrane helix</keyword>
<comment type="caution">
    <text evidence="7">The sequence shown here is derived from an EMBL/GenBank/DDBJ whole genome shotgun (WGS) entry which is preliminary data.</text>
</comment>
<keyword evidence="8" id="KW-1185">Reference proteome</keyword>
<dbReference type="InterPro" id="IPR008254">
    <property type="entry name" value="Flavodoxin/NO_synth"/>
</dbReference>
<gene>
    <name evidence="7" type="ORF">AXE65_00280</name>
</gene>
<dbReference type="InterPro" id="IPR005625">
    <property type="entry name" value="PepSY-ass_TM"/>
</dbReference>
<dbReference type="PROSITE" id="PS00430">
    <property type="entry name" value="TONB_DEPENDENT_REC_1"/>
    <property type="match status" value="1"/>
</dbReference>
<evidence type="ECO:0000256" key="4">
    <source>
        <dbReference type="SAM" id="Phobius"/>
    </source>
</evidence>
<dbReference type="Gene3D" id="3.40.50.360">
    <property type="match status" value="1"/>
</dbReference>
<evidence type="ECO:0000259" key="5">
    <source>
        <dbReference type="PROSITE" id="PS50902"/>
    </source>
</evidence>
<evidence type="ECO:0000256" key="1">
    <source>
        <dbReference type="ARBA" id="ARBA00022630"/>
    </source>
</evidence>
<dbReference type="RefSeq" id="WP_068390389.1">
    <property type="nucleotide sequence ID" value="NZ_LSZO01000157.1"/>
</dbReference>
<keyword evidence="4" id="KW-0812">Transmembrane</keyword>
<dbReference type="InterPro" id="IPR001094">
    <property type="entry name" value="Flavdoxin-like"/>
</dbReference>
<dbReference type="PANTHER" id="PTHR34219">
    <property type="entry name" value="IRON-REGULATED INNER MEMBRANE PROTEIN-RELATED"/>
    <property type="match status" value="1"/>
</dbReference>
<dbReference type="FunFam" id="3.40.50.360:FF:000070">
    <property type="entry name" value="Bifunctional sulfite reductase [NADPH] flavoprotein alpha-component/iron-uptake factor"/>
    <property type="match status" value="1"/>
</dbReference>
<reference evidence="7 8" key="1">
    <citation type="submission" date="2016-02" db="EMBL/GenBank/DDBJ databases">
        <authorList>
            <person name="Wen L."/>
            <person name="He K."/>
            <person name="Yang H."/>
        </authorList>
    </citation>
    <scope>NUCLEOTIDE SEQUENCE [LARGE SCALE GENOMIC DNA]</scope>
    <source>
        <strain evidence="7 8">CV58</strain>
    </source>
</reference>
<dbReference type="Proteomes" id="UP000072660">
    <property type="component" value="Unassembled WGS sequence"/>
</dbReference>
<keyword evidence="4" id="KW-0472">Membrane</keyword>
<name>A0A139SU53_9GAMM</name>
<dbReference type="EMBL" id="LSZO01000157">
    <property type="protein sequence ID" value="KXU38044.1"/>
    <property type="molecule type" value="Genomic_DNA"/>
</dbReference>
<dbReference type="SUPFAM" id="SSF52218">
    <property type="entry name" value="Flavoproteins"/>
    <property type="match status" value="1"/>
</dbReference>
<feature type="domain" description="Flavodoxin-like" evidence="5">
    <location>
        <begin position="395"/>
        <end position="532"/>
    </location>
</feature>
<evidence type="ECO:0000313" key="7">
    <source>
        <dbReference type="EMBL" id="KXU38044.1"/>
    </source>
</evidence>
<evidence type="ECO:0000313" key="8">
    <source>
        <dbReference type="Proteomes" id="UP000072660"/>
    </source>
</evidence>
<evidence type="ECO:0000256" key="3">
    <source>
        <dbReference type="ARBA" id="ARBA00022982"/>
    </source>
</evidence>
<dbReference type="OrthoDB" id="9816402at2"/>
<feature type="transmembrane region" description="Helical" evidence="4">
    <location>
        <begin position="145"/>
        <end position="163"/>
    </location>
</feature>
<dbReference type="PRINTS" id="PR00369">
    <property type="entry name" value="FLAVODOXIN"/>
</dbReference>
<feature type="domain" description="FAD-binding FR-type" evidence="6">
    <location>
        <begin position="545"/>
        <end position="712"/>
    </location>
</feature>
<organism evidence="7 8">
    <name type="scientific">Ventosimonas gracilis</name>
    <dbReference type="NCBI Taxonomy" id="1680762"/>
    <lineage>
        <taxon>Bacteria</taxon>
        <taxon>Pseudomonadati</taxon>
        <taxon>Pseudomonadota</taxon>
        <taxon>Gammaproteobacteria</taxon>
        <taxon>Pseudomonadales</taxon>
        <taxon>Ventosimonadaceae</taxon>
        <taxon>Ventosimonas</taxon>
    </lineage>
</organism>
<dbReference type="Pfam" id="PF00258">
    <property type="entry name" value="Flavodoxin_1"/>
    <property type="match status" value="1"/>
</dbReference>
<evidence type="ECO:0000259" key="6">
    <source>
        <dbReference type="PROSITE" id="PS51384"/>
    </source>
</evidence>
<feature type="transmembrane region" description="Helical" evidence="4">
    <location>
        <begin position="349"/>
        <end position="370"/>
    </location>
</feature>
<dbReference type="InterPro" id="IPR039261">
    <property type="entry name" value="FNR_nucleotide-bd"/>
</dbReference>
<sequence length="851" mass="94427">MFKKILFQLHWFFGISAGLVLSIMGISGALYSFQGEILRALNPDTLVVKAQGRTLLTPAQMVQRIEQASGDKVSGFSVDGIENRAAQVFFAPPPGERRGASRWFDPYSGELLGEPRGQGFFRFVLQLHRWLAMGEIGQLDLGRSITGFSTLALIFFCLSGLYLRWPRHAKSIRAWLAFDWAKKGRSFNWDLHAVAGTWVLLFYLLLALTGLYWSYDWYRDGLTRLLSDAPVTSQPRGAGGQGNANRGAKPAKSAAAVDYDALWRGLQQASGGAPVRWFLRGTQPGQPFSVSYQLADAAHPRAFNQLQIDAQSGQILRHERYADKSIRSQLLGSIYVLHTGEYFGLMGRILVMLASLTMPLFFITGWLLYLDRRRKKRAVKTARGKGVASSDAGAWLIGFASQSGFAEQLAWQTAGQLAAADVPVRVKPLSQLDAHSLREADKALFVVSTFGDGEPPDSARGFARKLLDSPLGLDGLNYALLALGDRQYEQFCGFARRLHQWLGKQGASSLFDPVEMDGSDQAALSRWQQQVSDLTGARPLALQQAEWEDWTLIRRERLNPGSQGLPTFMLGLRSREPASWQAGDILQVLARHPQKTVQAWLDRYALDGSAIVLQGGQRRPLCEALGAVQLPESFAHLVGLHAQALVDALMPLAAREYSIASLPSDGVLELIIRQEQREDGTLGLASGWLTEYLAEGGRVQARLRRNSGFHLPDDERPLILIGNGSGLAGLRSLLKARIVANCPRNWLLFGERNREHDFYCRKELESWLESGDLQRLDLAFSRDQQEKIYVQQRLLEAADTLREWLAKGAAIYVCGSLQGMAAGVDTVLNELLGVDAVQQLIEEGNYRRDVY</sequence>
<feature type="transmembrane region" description="Helical" evidence="4">
    <location>
        <begin position="12"/>
        <end position="33"/>
    </location>
</feature>
<keyword evidence="3" id="KW-0249">Electron transport</keyword>
<dbReference type="PRINTS" id="PR00371">
    <property type="entry name" value="FPNCR"/>
</dbReference>
<protein>
    <submittedName>
        <fullName evidence="7">Flavodoxin</fullName>
    </submittedName>
</protein>
<dbReference type="InterPro" id="IPR010916">
    <property type="entry name" value="TonB_box_CS"/>
</dbReference>
<feature type="transmembrane region" description="Helical" evidence="4">
    <location>
        <begin position="191"/>
        <end position="215"/>
    </location>
</feature>
<dbReference type="Pfam" id="PF03929">
    <property type="entry name" value="PepSY_TM"/>
    <property type="match status" value="1"/>
</dbReference>
<dbReference type="GO" id="GO:0010181">
    <property type="term" value="F:FMN binding"/>
    <property type="evidence" value="ECO:0007669"/>
    <property type="project" value="InterPro"/>
</dbReference>
<dbReference type="InterPro" id="IPR017927">
    <property type="entry name" value="FAD-bd_FR_type"/>
</dbReference>
<evidence type="ECO:0000256" key="2">
    <source>
        <dbReference type="ARBA" id="ARBA00022643"/>
    </source>
</evidence>
<dbReference type="InterPro" id="IPR001709">
    <property type="entry name" value="Flavoprot_Pyr_Nucl_cyt_Rdtase"/>
</dbReference>